<protein>
    <submittedName>
        <fullName evidence="5">Aminotransferase class III-fold pyridoxal phosphate-dependent enzyme</fullName>
    </submittedName>
</protein>
<accession>A0A6L8LXQ5</accession>
<dbReference type="InterPro" id="IPR005814">
    <property type="entry name" value="Aminotrans_3"/>
</dbReference>
<comment type="caution">
    <text evidence="5">The sequence shown here is derived from an EMBL/GenBank/DDBJ whole genome shotgun (WGS) entry which is preliminary data.</text>
</comment>
<dbReference type="PANTHER" id="PTHR43552">
    <property type="entry name" value="DIAMINOBUTYRATE--2-OXOGLUTARATE AMINOTRANSFERASE"/>
    <property type="match status" value="1"/>
</dbReference>
<dbReference type="Proteomes" id="UP000478571">
    <property type="component" value="Unassembled WGS sequence"/>
</dbReference>
<dbReference type="EMBL" id="WWEU01000007">
    <property type="protein sequence ID" value="MYM60891.1"/>
    <property type="molecule type" value="Genomic_DNA"/>
</dbReference>
<dbReference type="InterPro" id="IPR004637">
    <property type="entry name" value="Dat"/>
</dbReference>
<keyword evidence="3 5" id="KW-0808">Transferase</keyword>
<keyword evidence="6" id="KW-1185">Reference proteome</keyword>
<evidence type="ECO:0000313" key="5">
    <source>
        <dbReference type="EMBL" id="MYM60891.1"/>
    </source>
</evidence>
<organism evidence="5 6">
    <name type="scientific">Vibrio tetraodonis subsp. pristinus</name>
    <dbReference type="NCBI Taxonomy" id="2695891"/>
    <lineage>
        <taxon>Bacteria</taxon>
        <taxon>Pseudomonadati</taxon>
        <taxon>Pseudomonadota</taxon>
        <taxon>Gammaproteobacteria</taxon>
        <taxon>Vibrionales</taxon>
        <taxon>Vibrionaceae</taxon>
        <taxon>Vibrio</taxon>
    </lineage>
</organism>
<sequence>MESAVKLARKITQRRSVVAFTNSYYGMTSTALGLTGNQDNRQMVVDNNVYRLPYDGCFPESNSLELFQKLLDDRSSGYDLPAAVIVETVQGEDRINVASTHWLQQPRALTADKGILLIIEDKLTTSSKNSSKSRSSDSPKDRHERKR</sequence>
<evidence type="ECO:0000256" key="3">
    <source>
        <dbReference type="ARBA" id="ARBA00022679"/>
    </source>
</evidence>
<feature type="compositionally biased region" description="Basic and acidic residues" evidence="4">
    <location>
        <begin position="134"/>
        <end position="147"/>
    </location>
</feature>
<dbReference type="PANTHER" id="PTHR43552:SF2">
    <property type="entry name" value="DIAMINOBUTYRATE--2-OXOGLUTARATE TRANSAMINASE"/>
    <property type="match status" value="1"/>
</dbReference>
<name>A0A6L8LXQ5_9VIBR</name>
<gene>
    <name evidence="5" type="ORF">GTG28_16815</name>
</gene>
<comment type="cofactor">
    <cofactor evidence="1">
        <name>pyridoxal 5'-phosphate</name>
        <dbReference type="ChEBI" id="CHEBI:597326"/>
    </cofactor>
</comment>
<evidence type="ECO:0000256" key="2">
    <source>
        <dbReference type="ARBA" id="ARBA00022576"/>
    </source>
</evidence>
<evidence type="ECO:0000256" key="4">
    <source>
        <dbReference type="SAM" id="MobiDB-lite"/>
    </source>
</evidence>
<dbReference type="Gene3D" id="3.40.640.10">
    <property type="entry name" value="Type I PLP-dependent aspartate aminotransferase-like (Major domain)"/>
    <property type="match status" value="1"/>
</dbReference>
<dbReference type="InterPro" id="IPR015424">
    <property type="entry name" value="PyrdxlP-dep_Trfase"/>
</dbReference>
<proteinExistence type="predicted"/>
<evidence type="ECO:0000256" key="1">
    <source>
        <dbReference type="ARBA" id="ARBA00001933"/>
    </source>
</evidence>
<keyword evidence="2 5" id="KW-0032">Aminotransferase</keyword>
<dbReference type="AlphaFoldDB" id="A0A6L8LXQ5"/>
<feature type="region of interest" description="Disordered" evidence="4">
    <location>
        <begin position="125"/>
        <end position="147"/>
    </location>
</feature>
<dbReference type="GO" id="GO:0008483">
    <property type="term" value="F:transaminase activity"/>
    <property type="evidence" value="ECO:0007669"/>
    <property type="project" value="UniProtKB-KW"/>
</dbReference>
<dbReference type="InterPro" id="IPR015421">
    <property type="entry name" value="PyrdxlP-dep_Trfase_major"/>
</dbReference>
<evidence type="ECO:0000313" key="6">
    <source>
        <dbReference type="Proteomes" id="UP000478571"/>
    </source>
</evidence>
<dbReference type="GO" id="GO:0030170">
    <property type="term" value="F:pyridoxal phosphate binding"/>
    <property type="evidence" value="ECO:0007669"/>
    <property type="project" value="InterPro"/>
</dbReference>
<dbReference type="SUPFAM" id="SSF53383">
    <property type="entry name" value="PLP-dependent transferases"/>
    <property type="match status" value="1"/>
</dbReference>
<dbReference type="Pfam" id="PF00202">
    <property type="entry name" value="Aminotran_3"/>
    <property type="match status" value="1"/>
</dbReference>
<reference evidence="5 6" key="1">
    <citation type="submission" date="2020-01" db="EMBL/GenBank/DDBJ databases">
        <title>Draft Genome Sequence of Vibrio sp. strain OCN044, Isolated from a Healthy Coral at Palmyra Atoll.</title>
        <authorList>
            <person name="Videau P."/>
            <person name="Loughran R."/>
            <person name="Esquivel A."/>
            <person name="Deadmond M."/>
            <person name="Paddock B.E."/>
            <person name="Saw J.H."/>
            <person name="Ushijima B."/>
        </authorList>
    </citation>
    <scope>NUCLEOTIDE SEQUENCE [LARGE SCALE GENOMIC DNA]</scope>
    <source>
        <strain evidence="5 6">OCN044</strain>
    </source>
</reference>